<dbReference type="EMBL" id="CM055101">
    <property type="protein sequence ID" value="KAJ7542168.1"/>
    <property type="molecule type" value="Genomic_DNA"/>
</dbReference>
<organism evidence="1 2">
    <name type="scientific">Diphasiastrum complanatum</name>
    <name type="common">Issler's clubmoss</name>
    <name type="synonym">Lycopodium complanatum</name>
    <dbReference type="NCBI Taxonomy" id="34168"/>
    <lineage>
        <taxon>Eukaryota</taxon>
        <taxon>Viridiplantae</taxon>
        <taxon>Streptophyta</taxon>
        <taxon>Embryophyta</taxon>
        <taxon>Tracheophyta</taxon>
        <taxon>Lycopodiopsida</taxon>
        <taxon>Lycopodiales</taxon>
        <taxon>Lycopodiaceae</taxon>
        <taxon>Lycopodioideae</taxon>
        <taxon>Diphasiastrum</taxon>
    </lineage>
</organism>
<dbReference type="Proteomes" id="UP001162992">
    <property type="component" value="Chromosome 10"/>
</dbReference>
<protein>
    <submittedName>
        <fullName evidence="1">Uncharacterized protein</fullName>
    </submittedName>
</protein>
<accession>A0ACC2CJQ0</accession>
<reference evidence="2" key="1">
    <citation type="journal article" date="2024" name="Proc. Natl. Acad. Sci. U.S.A.">
        <title>Extraordinary preservation of gene collinearity over three hundred million years revealed in homosporous lycophytes.</title>
        <authorList>
            <person name="Li C."/>
            <person name="Wickell D."/>
            <person name="Kuo L.Y."/>
            <person name="Chen X."/>
            <person name="Nie B."/>
            <person name="Liao X."/>
            <person name="Peng D."/>
            <person name="Ji J."/>
            <person name="Jenkins J."/>
            <person name="Williams M."/>
            <person name="Shu S."/>
            <person name="Plott C."/>
            <person name="Barry K."/>
            <person name="Rajasekar S."/>
            <person name="Grimwood J."/>
            <person name="Han X."/>
            <person name="Sun S."/>
            <person name="Hou Z."/>
            <person name="He W."/>
            <person name="Dai G."/>
            <person name="Sun C."/>
            <person name="Schmutz J."/>
            <person name="Leebens-Mack J.H."/>
            <person name="Li F.W."/>
            <person name="Wang L."/>
        </authorList>
    </citation>
    <scope>NUCLEOTIDE SEQUENCE [LARGE SCALE GENOMIC DNA]</scope>
    <source>
        <strain evidence="2">cv. PW_Plant_1</strain>
    </source>
</reference>
<proteinExistence type="predicted"/>
<evidence type="ECO:0000313" key="2">
    <source>
        <dbReference type="Proteomes" id="UP001162992"/>
    </source>
</evidence>
<keyword evidence="2" id="KW-1185">Reference proteome</keyword>
<sequence>MVYVYTRRELEATTMSASFCNKEEERLQRQHPHALLCPLPAQGHVNPFLNLAVLLTSKGIAVTFICAEHRISPLRGDASLLANPLIRLLGLPERVTLGDIGIDQGFDGLIWGGEVADNMKDDFVEFVKLCHQNTAPDQNFGPPDCIIGDPFVYWTKTVASDLGLPLYTFFTSPAWALTAMIHIPILTSQGLIPLRSSAQPQLMSLPGLPSLWDTDFLHYMLDVVPAGIRRMVSNCAMVQSQSSRILLNTTYEIEAGNIDALEKEDPYKTNLKILTIGPLLSHELLDEDRAQLSVRSEYEISAARDCLEWLNTRSPASVLYVSFGSMHNPSEDEIIELAHGLEASTRAFLWVLRPPPSDTSQDASSWLSRVLPQGFQSRTHDRGFILPRWAPQILILSNPSVGGFWTHCGWNSILESICCGVPLIAYPQFAEQRHNCRMIVDQLKIAREIVKDEMKGFPERKAVERAVRSVMEGEEAQEIRRKVEEVRDTMRRAVKENGSSDRNVELIVKEIFNSFHQRLGATT</sequence>
<name>A0ACC2CJQ0_DIPCM</name>
<comment type="caution">
    <text evidence="1">The sequence shown here is derived from an EMBL/GenBank/DDBJ whole genome shotgun (WGS) entry which is preliminary data.</text>
</comment>
<evidence type="ECO:0000313" key="1">
    <source>
        <dbReference type="EMBL" id="KAJ7542168.1"/>
    </source>
</evidence>
<gene>
    <name evidence="1" type="ORF">O6H91_10G093200</name>
</gene>